<evidence type="ECO:0000256" key="6">
    <source>
        <dbReference type="RuleBase" id="RU363034"/>
    </source>
</evidence>
<dbReference type="InterPro" id="IPR001314">
    <property type="entry name" value="Peptidase_S1A"/>
</dbReference>
<proteinExistence type="predicted"/>
<dbReference type="PROSITE" id="PS50240">
    <property type="entry name" value="TRYPSIN_DOM"/>
    <property type="match status" value="1"/>
</dbReference>
<feature type="chain" id="PRO_5043811483" description="Peptidase S1 domain-containing protein" evidence="7">
    <location>
        <begin position="19"/>
        <end position="268"/>
    </location>
</feature>
<dbReference type="PRINTS" id="PR00722">
    <property type="entry name" value="CHYMOTRYPSIN"/>
</dbReference>
<dbReference type="GO" id="GO:0005576">
    <property type="term" value="C:extracellular region"/>
    <property type="evidence" value="ECO:0007669"/>
    <property type="project" value="UniProtKB-SubCell"/>
</dbReference>
<dbReference type="InterPro" id="IPR033116">
    <property type="entry name" value="TRYPSIN_SER"/>
</dbReference>
<dbReference type="GO" id="GO:0004252">
    <property type="term" value="F:serine-type endopeptidase activity"/>
    <property type="evidence" value="ECO:0007669"/>
    <property type="project" value="InterPro"/>
</dbReference>
<feature type="signal peptide" evidence="7">
    <location>
        <begin position="1"/>
        <end position="18"/>
    </location>
</feature>
<dbReference type="SMART" id="SM00020">
    <property type="entry name" value="Tryp_SPc"/>
    <property type="match status" value="1"/>
</dbReference>
<protein>
    <recommendedName>
        <fullName evidence="8">Peptidase S1 domain-containing protein</fullName>
    </recommendedName>
</protein>
<dbReference type="Pfam" id="PF00089">
    <property type="entry name" value="Trypsin"/>
    <property type="match status" value="1"/>
</dbReference>
<keyword evidence="6" id="KW-0645">Protease</keyword>
<accession>A0AAW2ZBE8</accession>
<evidence type="ECO:0000256" key="5">
    <source>
        <dbReference type="ARBA" id="ARBA00023180"/>
    </source>
</evidence>
<dbReference type="PROSITE" id="PS00135">
    <property type="entry name" value="TRYPSIN_SER"/>
    <property type="match status" value="1"/>
</dbReference>
<gene>
    <name evidence="9" type="ORF">AKO1_012163</name>
</gene>
<evidence type="ECO:0000259" key="8">
    <source>
        <dbReference type="PROSITE" id="PS50240"/>
    </source>
</evidence>
<evidence type="ECO:0000256" key="4">
    <source>
        <dbReference type="ARBA" id="ARBA00023157"/>
    </source>
</evidence>
<dbReference type="InterPro" id="IPR009003">
    <property type="entry name" value="Peptidase_S1_PA"/>
</dbReference>
<keyword evidence="6" id="KW-0720">Serine protease</keyword>
<evidence type="ECO:0000256" key="3">
    <source>
        <dbReference type="ARBA" id="ARBA00022729"/>
    </source>
</evidence>
<name>A0AAW2ZBE8_9EUKA</name>
<dbReference type="AlphaFoldDB" id="A0AAW2ZBE8"/>
<dbReference type="CDD" id="cd00190">
    <property type="entry name" value="Tryp_SPc"/>
    <property type="match status" value="1"/>
</dbReference>
<reference evidence="9 10" key="1">
    <citation type="submission" date="2024-03" db="EMBL/GenBank/DDBJ databases">
        <title>The Acrasis kona genome and developmental transcriptomes reveal deep origins of eukaryotic multicellular pathways.</title>
        <authorList>
            <person name="Sheikh S."/>
            <person name="Fu C.-J."/>
            <person name="Brown M.W."/>
            <person name="Baldauf S.L."/>
        </authorList>
    </citation>
    <scope>NUCLEOTIDE SEQUENCE [LARGE SCALE GENOMIC DNA]</scope>
    <source>
        <strain evidence="9 10">ATCC MYA-3509</strain>
    </source>
</reference>
<organism evidence="9 10">
    <name type="scientific">Acrasis kona</name>
    <dbReference type="NCBI Taxonomy" id="1008807"/>
    <lineage>
        <taxon>Eukaryota</taxon>
        <taxon>Discoba</taxon>
        <taxon>Heterolobosea</taxon>
        <taxon>Tetramitia</taxon>
        <taxon>Eutetramitia</taxon>
        <taxon>Acrasidae</taxon>
        <taxon>Acrasis</taxon>
    </lineage>
</organism>
<dbReference type="EMBL" id="JAOPGA020001316">
    <property type="protein sequence ID" value="KAL0487202.1"/>
    <property type="molecule type" value="Genomic_DNA"/>
</dbReference>
<comment type="caution">
    <text evidence="9">The sequence shown here is derived from an EMBL/GenBank/DDBJ whole genome shotgun (WGS) entry which is preliminary data.</text>
</comment>
<dbReference type="SUPFAM" id="SSF50494">
    <property type="entry name" value="Trypsin-like serine proteases"/>
    <property type="match status" value="1"/>
</dbReference>
<keyword evidence="6" id="KW-0378">Hydrolase</keyword>
<dbReference type="InterPro" id="IPR001254">
    <property type="entry name" value="Trypsin_dom"/>
</dbReference>
<dbReference type="FunFam" id="2.40.10.10:FF:000068">
    <property type="entry name" value="transmembrane protease serine 2"/>
    <property type="match status" value="1"/>
</dbReference>
<dbReference type="PANTHER" id="PTHR24256">
    <property type="entry name" value="TRYPTASE-RELATED"/>
    <property type="match status" value="1"/>
</dbReference>
<dbReference type="InterPro" id="IPR043504">
    <property type="entry name" value="Peptidase_S1_PA_chymotrypsin"/>
</dbReference>
<evidence type="ECO:0000313" key="10">
    <source>
        <dbReference type="Proteomes" id="UP001431209"/>
    </source>
</evidence>
<keyword evidence="3 7" id="KW-0732">Signal</keyword>
<dbReference type="Proteomes" id="UP001431209">
    <property type="component" value="Unassembled WGS sequence"/>
</dbReference>
<evidence type="ECO:0000313" key="9">
    <source>
        <dbReference type="EMBL" id="KAL0487202.1"/>
    </source>
</evidence>
<evidence type="ECO:0000256" key="2">
    <source>
        <dbReference type="ARBA" id="ARBA00022525"/>
    </source>
</evidence>
<keyword evidence="5" id="KW-0325">Glycoprotein</keyword>
<dbReference type="PROSITE" id="PS00134">
    <property type="entry name" value="TRYPSIN_HIS"/>
    <property type="match status" value="1"/>
</dbReference>
<dbReference type="InterPro" id="IPR018114">
    <property type="entry name" value="TRYPSIN_HIS"/>
</dbReference>
<keyword evidence="4" id="KW-1015">Disulfide bond</keyword>
<sequence>MNAFLLTLALLFITQTLAYQRNVPTMPDNIAGGRTARLGEFPHYVGFVKPDGSKLYCGGGLINKNWILTAAHCIKETPNQQVFIGKNNWKNKTQGLILKMKRSFYHKNYDPITVINDIGLVELYEDIPEDPAKNIRYMELETTERPLRALVTACGWGLTEKSETEAPDDLRTVDLPIVEGEKCFAHGLFLNETMICIGDGDRKDTCYGDSGGPVVRRSKVNQRWIAVGITSYGGLICGAEGSRGTYTKIKSYLDWLDSLNVTYIKASS</sequence>
<feature type="domain" description="Peptidase S1" evidence="8">
    <location>
        <begin position="30"/>
        <end position="261"/>
    </location>
</feature>
<dbReference type="FunFam" id="2.40.10.10:FF:000054">
    <property type="entry name" value="Complement C1r subcomponent"/>
    <property type="match status" value="1"/>
</dbReference>
<evidence type="ECO:0000256" key="1">
    <source>
        <dbReference type="ARBA" id="ARBA00004613"/>
    </source>
</evidence>
<keyword evidence="10" id="KW-1185">Reference proteome</keyword>
<dbReference type="GO" id="GO:0006508">
    <property type="term" value="P:proteolysis"/>
    <property type="evidence" value="ECO:0007669"/>
    <property type="project" value="UniProtKB-KW"/>
</dbReference>
<dbReference type="Gene3D" id="2.40.10.10">
    <property type="entry name" value="Trypsin-like serine proteases"/>
    <property type="match status" value="2"/>
</dbReference>
<comment type="subcellular location">
    <subcellularLocation>
        <location evidence="1">Secreted</location>
    </subcellularLocation>
</comment>
<keyword evidence="2" id="KW-0964">Secreted</keyword>
<dbReference type="InterPro" id="IPR051487">
    <property type="entry name" value="Ser/Thr_Proteases_Immune/Dev"/>
</dbReference>
<evidence type="ECO:0000256" key="7">
    <source>
        <dbReference type="SAM" id="SignalP"/>
    </source>
</evidence>